<evidence type="ECO:0000256" key="1">
    <source>
        <dbReference type="SAM" id="SignalP"/>
    </source>
</evidence>
<evidence type="ECO:0000313" key="2">
    <source>
        <dbReference type="EMBL" id="KAK8067811.1"/>
    </source>
</evidence>
<protein>
    <submittedName>
        <fullName evidence="2">Uncharacterized protein</fullName>
    </submittedName>
</protein>
<accession>A0ABR1V9D3</accession>
<keyword evidence="3" id="KW-1185">Reference proteome</keyword>
<reference evidence="2 3" key="1">
    <citation type="submission" date="2023-01" db="EMBL/GenBank/DDBJ databases">
        <title>Analysis of 21 Apiospora genomes using comparative genomics revels a genus with tremendous synthesis potential of carbohydrate active enzymes and secondary metabolites.</title>
        <authorList>
            <person name="Sorensen T."/>
        </authorList>
    </citation>
    <scope>NUCLEOTIDE SEQUENCE [LARGE SCALE GENOMIC DNA]</scope>
    <source>
        <strain evidence="2 3">CBS 83171</strain>
    </source>
</reference>
<dbReference type="EMBL" id="JAQQWM010000004">
    <property type="protein sequence ID" value="KAK8067811.1"/>
    <property type="molecule type" value="Genomic_DNA"/>
</dbReference>
<feature type="chain" id="PRO_5045319023" evidence="1">
    <location>
        <begin position="24"/>
        <end position="67"/>
    </location>
</feature>
<keyword evidence="1" id="KW-0732">Signal</keyword>
<sequence length="67" mass="7140">MQLFTAPTARVVALALAFGAAIAAPVVGAEAALEERQCYTFRDKAACNAGCEGTCRHVDMKVQYRCC</sequence>
<evidence type="ECO:0000313" key="3">
    <source>
        <dbReference type="Proteomes" id="UP001446871"/>
    </source>
</evidence>
<organism evidence="2 3">
    <name type="scientific">Apiospora saccharicola</name>
    <dbReference type="NCBI Taxonomy" id="335842"/>
    <lineage>
        <taxon>Eukaryota</taxon>
        <taxon>Fungi</taxon>
        <taxon>Dikarya</taxon>
        <taxon>Ascomycota</taxon>
        <taxon>Pezizomycotina</taxon>
        <taxon>Sordariomycetes</taxon>
        <taxon>Xylariomycetidae</taxon>
        <taxon>Amphisphaeriales</taxon>
        <taxon>Apiosporaceae</taxon>
        <taxon>Apiospora</taxon>
    </lineage>
</organism>
<name>A0ABR1V9D3_9PEZI</name>
<comment type="caution">
    <text evidence="2">The sequence shown here is derived from an EMBL/GenBank/DDBJ whole genome shotgun (WGS) entry which is preliminary data.</text>
</comment>
<dbReference type="Proteomes" id="UP001446871">
    <property type="component" value="Unassembled WGS sequence"/>
</dbReference>
<gene>
    <name evidence="2" type="ORF">PG996_006923</name>
</gene>
<feature type="signal peptide" evidence="1">
    <location>
        <begin position="1"/>
        <end position="23"/>
    </location>
</feature>
<proteinExistence type="predicted"/>